<dbReference type="Gene3D" id="1.10.1660.10">
    <property type="match status" value="1"/>
</dbReference>
<dbReference type="AlphaFoldDB" id="A0A5N7IUX1"/>
<protein>
    <submittedName>
        <fullName evidence="1">MerR family transcriptional regulator</fullName>
    </submittedName>
</protein>
<comment type="caution">
    <text evidence="1">The sequence shown here is derived from an EMBL/GenBank/DDBJ whole genome shotgun (WGS) entry which is preliminary data.</text>
</comment>
<accession>A0A5N7IUX1</accession>
<evidence type="ECO:0000313" key="2">
    <source>
        <dbReference type="Proteomes" id="UP000342249"/>
    </source>
</evidence>
<dbReference type="SUPFAM" id="SSF46955">
    <property type="entry name" value="Putative DNA-binding domain"/>
    <property type="match status" value="1"/>
</dbReference>
<reference evidence="1 2" key="1">
    <citation type="journal article" date="2019" name="Lett. Appl. Microbiol.">
        <title>A case of 'blown pack' spoilage of vacuum-packaged pork likely associated with Clostridium estertheticum in Canada.</title>
        <authorList>
            <person name="Zhang P."/>
            <person name="Ward P."/>
            <person name="McMullen L.M."/>
            <person name="Yang X."/>
        </authorList>
    </citation>
    <scope>NUCLEOTIDE SEQUENCE [LARGE SCALE GENOMIC DNA]</scope>
    <source>
        <strain evidence="1 2">MA19</strain>
    </source>
</reference>
<dbReference type="Proteomes" id="UP000342249">
    <property type="component" value="Unassembled WGS sequence"/>
</dbReference>
<dbReference type="InterPro" id="IPR009061">
    <property type="entry name" value="DNA-bd_dom_put_sf"/>
</dbReference>
<proteinExistence type="predicted"/>
<sequence>MTFFYQIVFLSIGWVFLPIHSNRNYNENDIAVLKEISVLRKLGIYISDIKIILESNNKVAALSKCKCLMELKLQKTKAQYNCIEHLITNYDIDKEIEYINDNVNDFFTIKEKLLQSFPGTYGMYLCIHFGQFLNEKIDSEEKENAYYNVVNFLDSVDTLNFSSELEEYLENCFSVMQKTDMVKMNNAMLNAVDNMDDYIENNKEILEEYIKIRTSDDYKLTSAYKMQQLIWDFQQSSGYYDIFLANLKILSFSYLEYTEKLQVANKVFLNKYPQTIYK</sequence>
<dbReference type="EMBL" id="SPSF01000056">
    <property type="protein sequence ID" value="MPQ64882.1"/>
    <property type="molecule type" value="Genomic_DNA"/>
</dbReference>
<name>A0A5N7IUX1_9CLOT</name>
<evidence type="ECO:0000313" key="1">
    <source>
        <dbReference type="EMBL" id="MPQ64882.1"/>
    </source>
</evidence>
<organism evidence="1 2">
    <name type="scientific">Clostridium estertheticum</name>
    <dbReference type="NCBI Taxonomy" id="238834"/>
    <lineage>
        <taxon>Bacteria</taxon>
        <taxon>Bacillati</taxon>
        <taxon>Bacillota</taxon>
        <taxon>Clostridia</taxon>
        <taxon>Eubacteriales</taxon>
        <taxon>Clostridiaceae</taxon>
        <taxon>Clostridium</taxon>
    </lineage>
</organism>
<gene>
    <name evidence="1" type="ORF">E4V82_22720</name>
</gene>